<dbReference type="Proteomes" id="UP000829398">
    <property type="component" value="Chromosome 2"/>
</dbReference>
<reference evidence="2" key="1">
    <citation type="journal article" date="2023" name="Hortic. Res.">
        <title>A chromosome-level phased genome enabling allele-level studies in sweet orange: a case study on citrus Huanglongbing tolerance.</title>
        <authorList>
            <person name="Wu B."/>
            <person name="Yu Q."/>
            <person name="Deng Z."/>
            <person name="Duan Y."/>
            <person name="Luo F."/>
            <person name="Gmitter F. Jr."/>
        </authorList>
    </citation>
    <scope>NUCLEOTIDE SEQUENCE [LARGE SCALE GENOMIC DNA]</scope>
    <source>
        <strain evidence="2">cv. Valencia</strain>
    </source>
</reference>
<evidence type="ECO:0000313" key="1">
    <source>
        <dbReference type="EMBL" id="KAH9788985.1"/>
    </source>
</evidence>
<evidence type="ECO:0000313" key="2">
    <source>
        <dbReference type="Proteomes" id="UP000829398"/>
    </source>
</evidence>
<proteinExistence type="predicted"/>
<accession>A0ACB8MTF5</accession>
<keyword evidence="2" id="KW-1185">Reference proteome</keyword>
<sequence>MDTEELIRKCQAIVLKEEEEDTVKLVERMKATGEKIAANCLIGKIMLTRGVNREGLKTAMQQAWRTVREVKAESMGDNVFLFKFANEVERRRILKGGPWHFDRALLVLAEPSGIGDIKKQSFTHTSFWVQIHNIPIMCMVRETIKMLGERIGIVEDIEADEAGECLGQFARVRISVNITQPLKKVVYLQQEGERIPMPVLYEKLPDFCFCCAHIGHQFKECLNYKGQPKEELPYGAWMRAISQAERVKLNRSRERRNWEQFQRKTGDEGANTQKSFQFQHDPISANGSLTNKTGTEMGDRDGPMSKDREPTIGDNPLMQCAEVMESLQPSGKSRSEEINQQQSMSADKDGCTRNENERAGSKRWGEIEFAKAKEKIPIKDHAKTNEEKMENGPKKLQPRPKPRKWKLRARVQKMEKGSSSEPKNSKRPSTDISRPSPENKKQRLSSPLKQFSDQNQFSSSSINHQLKLVDEEQVEGEDEAAMEENILAGAGSQPRQQP</sequence>
<organism evidence="1 2">
    <name type="scientific">Citrus sinensis</name>
    <name type="common">Sweet orange</name>
    <name type="synonym">Citrus aurantium var. sinensis</name>
    <dbReference type="NCBI Taxonomy" id="2711"/>
    <lineage>
        <taxon>Eukaryota</taxon>
        <taxon>Viridiplantae</taxon>
        <taxon>Streptophyta</taxon>
        <taxon>Embryophyta</taxon>
        <taxon>Tracheophyta</taxon>
        <taxon>Spermatophyta</taxon>
        <taxon>Magnoliopsida</taxon>
        <taxon>eudicotyledons</taxon>
        <taxon>Gunneridae</taxon>
        <taxon>Pentapetalae</taxon>
        <taxon>rosids</taxon>
        <taxon>malvids</taxon>
        <taxon>Sapindales</taxon>
        <taxon>Rutaceae</taxon>
        <taxon>Aurantioideae</taxon>
        <taxon>Citrus</taxon>
    </lineage>
</organism>
<name>A0ACB8MTF5_CITSI</name>
<comment type="caution">
    <text evidence="1">The sequence shown here is derived from an EMBL/GenBank/DDBJ whole genome shotgun (WGS) entry which is preliminary data.</text>
</comment>
<gene>
    <name evidence="1" type="ORF">KPL71_002836</name>
</gene>
<dbReference type="EMBL" id="CM039171">
    <property type="protein sequence ID" value="KAH9788985.1"/>
    <property type="molecule type" value="Genomic_DNA"/>
</dbReference>
<protein>
    <submittedName>
        <fullName evidence="1">Zinc knuckle protein</fullName>
    </submittedName>
</protein>